<protein>
    <recommendedName>
        <fullName evidence="3">Aminoglycoside phosphotransferase domain-containing protein</fullName>
    </recommendedName>
</protein>
<dbReference type="Proteomes" id="UP000503462">
    <property type="component" value="Chromosome 2"/>
</dbReference>
<dbReference type="OrthoDB" id="5401170at2759"/>
<proteinExistence type="predicted"/>
<dbReference type="EMBL" id="CP051140">
    <property type="protein sequence ID" value="QIW97964.1"/>
    <property type="molecule type" value="Genomic_DNA"/>
</dbReference>
<reference evidence="1 2" key="1">
    <citation type="journal article" date="2016" name="Sci. Rep.">
        <title>Peltaster fructicola genome reveals evolution from an invasive phytopathogen to an ectophytic parasite.</title>
        <authorList>
            <person name="Xu C."/>
            <person name="Chen H."/>
            <person name="Gleason M.L."/>
            <person name="Xu J.R."/>
            <person name="Liu H."/>
            <person name="Zhang R."/>
            <person name="Sun G."/>
        </authorList>
    </citation>
    <scope>NUCLEOTIDE SEQUENCE [LARGE SCALE GENOMIC DNA]</scope>
    <source>
        <strain evidence="1 2">LNHT1506</strain>
    </source>
</reference>
<gene>
    <name evidence="1" type="ORF">AMS68_003482</name>
</gene>
<evidence type="ECO:0000313" key="2">
    <source>
        <dbReference type="Proteomes" id="UP000503462"/>
    </source>
</evidence>
<accession>A0A6H0XTJ8</accession>
<keyword evidence="2" id="KW-1185">Reference proteome</keyword>
<dbReference type="InterPro" id="IPR011009">
    <property type="entry name" value="Kinase-like_dom_sf"/>
</dbReference>
<evidence type="ECO:0008006" key="3">
    <source>
        <dbReference type="Google" id="ProtNLM"/>
    </source>
</evidence>
<name>A0A6H0XTJ8_9PEZI</name>
<sequence>MTLQSLSGVAAFLPCDVTLADIRNYELHTAITDCRECHDGSPKEARILFVCRETGTKEESVVKVKIQLPDIAGPSAEPSTTTNAEIQALKTFRTANTVSTPHLVAFEQQVQPDDGPLPGGYVTYTIMSKMPGQNLLDYKYWSTGFEERAIIQEHFIVALRSLWALGIAPTDRALRNVLWEPISGQLSIVDFESWERPSGLAMDEQKELQAWGLAQRPPPGTWIDEWKLHH</sequence>
<dbReference type="SUPFAM" id="SSF56112">
    <property type="entry name" value="Protein kinase-like (PK-like)"/>
    <property type="match status" value="1"/>
</dbReference>
<dbReference type="AlphaFoldDB" id="A0A6H0XTJ8"/>
<organism evidence="1 2">
    <name type="scientific">Peltaster fructicola</name>
    <dbReference type="NCBI Taxonomy" id="286661"/>
    <lineage>
        <taxon>Eukaryota</taxon>
        <taxon>Fungi</taxon>
        <taxon>Dikarya</taxon>
        <taxon>Ascomycota</taxon>
        <taxon>Pezizomycotina</taxon>
        <taxon>Dothideomycetes</taxon>
        <taxon>Dothideomycetes incertae sedis</taxon>
        <taxon>Peltaster</taxon>
    </lineage>
</organism>
<evidence type="ECO:0000313" key="1">
    <source>
        <dbReference type="EMBL" id="QIW97964.1"/>
    </source>
</evidence>